<evidence type="ECO:0000259" key="1">
    <source>
        <dbReference type="Pfam" id="PF24705"/>
    </source>
</evidence>
<protein>
    <recommendedName>
        <fullName evidence="1">DUF7668 domain-containing protein</fullName>
    </recommendedName>
</protein>
<accession>A0A918Q2V1</accession>
<name>A0A918Q2V1_9CAUL</name>
<dbReference type="Proteomes" id="UP000662572">
    <property type="component" value="Unassembled WGS sequence"/>
</dbReference>
<comment type="caution">
    <text evidence="2">The sequence shown here is derived from an EMBL/GenBank/DDBJ whole genome shotgun (WGS) entry which is preliminary data.</text>
</comment>
<dbReference type="InterPro" id="IPR056085">
    <property type="entry name" value="DUF7668"/>
</dbReference>
<gene>
    <name evidence="2" type="ORF">GCM10011273_14200</name>
</gene>
<keyword evidence="3" id="KW-1185">Reference proteome</keyword>
<reference evidence="2" key="1">
    <citation type="journal article" date="2014" name="Int. J. Syst. Evol. Microbiol.">
        <title>Complete genome sequence of Corynebacterium casei LMG S-19264T (=DSM 44701T), isolated from a smear-ripened cheese.</title>
        <authorList>
            <consortium name="US DOE Joint Genome Institute (JGI-PGF)"/>
            <person name="Walter F."/>
            <person name="Albersmeier A."/>
            <person name="Kalinowski J."/>
            <person name="Ruckert C."/>
        </authorList>
    </citation>
    <scope>NUCLEOTIDE SEQUENCE</scope>
    <source>
        <strain evidence="2">KCTC 32296</strain>
    </source>
</reference>
<dbReference type="Pfam" id="PF24705">
    <property type="entry name" value="DUF7668"/>
    <property type="match status" value="1"/>
</dbReference>
<dbReference type="EMBL" id="BMZB01000001">
    <property type="protein sequence ID" value="GGZ29325.1"/>
    <property type="molecule type" value="Genomic_DNA"/>
</dbReference>
<dbReference type="AlphaFoldDB" id="A0A918Q2V1"/>
<proteinExistence type="predicted"/>
<evidence type="ECO:0000313" key="2">
    <source>
        <dbReference type="EMBL" id="GGZ29325.1"/>
    </source>
</evidence>
<evidence type="ECO:0000313" key="3">
    <source>
        <dbReference type="Proteomes" id="UP000662572"/>
    </source>
</evidence>
<reference evidence="2" key="2">
    <citation type="submission" date="2020-09" db="EMBL/GenBank/DDBJ databases">
        <authorList>
            <person name="Sun Q."/>
            <person name="Kim S."/>
        </authorList>
    </citation>
    <scope>NUCLEOTIDE SEQUENCE</scope>
    <source>
        <strain evidence="2">KCTC 32296</strain>
    </source>
</reference>
<feature type="domain" description="DUF7668" evidence="1">
    <location>
        <begin position="13"/>
        <end position="112"/>
    </location>
</feature>
<organism evidence="2 3">
    <name type="scientific">Asticcacaulis endophyticus</name>
    <dbReference type="NCBI Taxonomy" id="1395890"/>
    <lineage>
        <taxon>Bacteria</taxon>
        <taxon>Pseudomonadati</taxon>
        <taxon>Pseudomonadota</taxon>
        <taxon>Alphaproteobacteria</taxon>
        <taxon>Caulobacterales</taxon>
        <taxon>Caulobacteraceae</taxon>
        <taxon>Asticcacaulis</taxon>
    </lineage>
</organism>
<sequence>MPLVWKGIFVEIVSRFISGDYALSSRPVGVCEITPDRAEFIAAQIASYGDDLIELSDETWSRSVYVWMDGYWEVIIDLCMKDQGVSDLALLAKIYEGEDEKFIFKVESVYVP</sequence>